<dbReference type="GO" id="GO:0006310">
    <property type="term" value="P:DNA recombination"/>
    <property type="evidence" value="ECO:0007669"/>
    <property type="project" value="UniProtKB-KW"/>
</dbReference>
<dbReference type="InterPro" id="IPR013762">
    <property type="entry name" value="Integrase-like_cat_sf"/>
</dbReference>
<comment type="caution">
    <text evidence="6">The sequence shown here is derived from an EMBL/GenBank/DDBJ whole genome shotgun (WGS) entry which is preliminary data.</text>
</comment>
<dbReference type="InterPro" id="IPR044068">
    <property type="entry name" value="CB"/>
</dbReference>
<dbReference type="EMBL" id="QGGY01000010">
    <property type="protein sequence ID" value="PWJ74060.1"/>
    <property type="molecule type" value="Genomic_DNA"/>
</dbReference>
<evidence type="ECO:0000256" key="1">
    <source>
        <dbReference type="ARBA" id="ARBA00023125"/>
    </source>
</evidence>
<dbReference type="InterPro" id="IPR011010">
    <property type="entry name" value="DNA_brk_join_enz"/>
</dbReference>
<feature type="domain" description="Tyr recombinase" evidence="4">
    <location>
        <begin position="101"/>
        <end position="274"/>
    </location>
</feature>
<evidence type="ECO:0000256" key="3">
    <source>
        <dbReference type="PROSITE-ProRule" id="PRU01248"/>
    </source>
</evidence>
<dbReference type="InterPro" id="IPR050090">
    <property type="entry name" value="Tyrosine_recombinase_XerCD"/>
</dbReference>
<sequence>MEKEKSYASHLEGFKDSLHRNEKSQATIKKYTREIGQLIDYLNGRKITKDLLIDYREYLQNLNLVQTVNGKLSAINAFLEYMGLQCCKLKLFRVQRAAFVDEKRELTEQEYKRLLDAAKKQDDDRLYHLMLTIAGTGIRISELKFITIDALEKGQAKIYLKGKGRTILLQKSLRTRLMKYVKGQGIREGYVFQTKSGKPLDRSNICHDMKKLCKLAEVEPGKVFPHNFRHLFARTFYAIEKNLAHLADILGHSSIETTRIYVAASAKAYEETLDKMCLLL</sequence>
<dbReference type="PROSITE" id="PS51898">
    <property type="entry name" value="TYR_RECOMBINASE"/>
    <property type="match status" value="1"/>
</dbReference>
<keyword evidence="2" id="KW-0233">DNA recombination</keyword>
<name>A0AB73T1H0_9FIRM</name>
<dbReference type="InterPro" id="IPR010998">
    <property type="entry name" value="Integrase_recombinase_N"/>
</dbReference>
<reference evidence="6 7" key="1">
    <citation type="submission" date="2018-05" db="EMBL/GenBank/DDBJ databases">
        <authorList>
            <person name="Goeker M."/>
            <person name="Huntemann M."/>
            <person name="Clum A."/>
            <person name="Pillay M."/>
            <person name="Palaniappan K."/>
            <person name="Varghese N."/>
            <person name="Mikhailova N."/>
            <person name="Stamatis D."/>
            <person name="Reddy T."/>
            <person name="Daum C."/>
            <person name="Shapiro N."/>
            <person name="Ivanova N."/>
            <person name="Kyrpides N."/>
            <person name="Woyke T."/>
        </authorList>
    </citation>
    <scope>NUCLEOTIDE SEQUENCE [LARGE SCALE GENOMIC DNA]</scope>
    <source>
        <strain evidence="6 7">DSM 26524</strain>
    </source>
</reference>
<proteinExistence type="predicted"/>
<protein>
    <submittedName>
        <fullName evidence="6">Site-specific recombinase XerD</fullName>
    </submittedName>
</protein>
<dbReference type="GO" id="GO:0015074">
    <property type="term" value="P:DNA integration"/>
    <property type="evidence" value="ECO:0007669"/>
    <property type="project" value="InterPro"/>
</dbReference>
<dbReference type="PANTHER" id="PTHR30349:SF89">
    <property type="entry name" value="INTEGRASE_RECOMBINASE"/>
    <property type="match status" value="1"/>
</dbReference>
<evidence type="ECO:0000313" key="6">
    <source>
        <dbReference type="EMBL" id="PWJ74060.1"/>
    </source>
</evidence>
<evidence type="ECO:0000259" key="4">
    <source>
        <dbReference type="PROSITE" id="PS51898"/>
    </source>
</evidence>
<gene>
    <name evidence="6" type="ORF">C7383_110100</name>
</gene>
<dbReference type="AlphaFoldDB" id="A0AB73T1H0"/>
<keyword evidence="1 3" id="KW-0238">DNA-binding</keyword>
<evidence type="ECO:0000259" key="5">
    <source>
        <dbReference type="PROSITE" id="PS51900"/>
    </source>
</evidence>
<dbReference type="PROSITE" id="PS51900">
    <property type="entry name" value="CB"/>
    <property type="match status" value="1"/>
</dbReference>
<dbReference type="RefSeq" id="WP_109747399.1">
    <property type="nucleotide sequence ID" value="NZ_CABJAT010000008.1"/>
</dbReference>
<dbReference type="Gene3D" id="1.10.150.130">
    <property type="match status" value="1"/>
</dbReference>
<dbReference type="PANTHER" id="PTHR30349">
    <property type="entry name" value="PHAGE INTEGRASE-RELATED"/>
    <property type="match status" value="1"/>
</dbReference>
<feature type="domain" description="Core-binding (CB)" evidence="5">
    <location>
        <begin position="1"/>
        <end position="83"/>
    </location>
</feature>
<dbReference type="Proteomes" id="UP000245412">
    <property type="component" value="Unassembled WGS sequence"/>
</dbReference>
<dbReference type="Gene3D" id="1.10.443.10">
    <property type="entry name" value="Intergrase catalytic core"/>
    <property type="match status" value="1"/>
</dbReference>
<dbReference type="SUPFAM" id="SSF56349">
    <property type="entry name" value="DNA breaking-rejoining enzymes"/>
    <property type="match status" value="1"/>
</dbReference>
<dbReference type="Pfam" id="PF00589">
    <property type="entry name" value="Phage_integrase"/>
    <property type="match status" value="1"/>
</dbReference>
<evidence type="ECO:0000256" key="2">
    <source>
        <dbReference type="ARBA" id="ARBA00023172"/>
    </source>
</evidence>
<accession>A0AB73T1H0</accession>
<dbReference type="InterPro" id="IPR002104">
    <property type="entry name" value="Integrase_catalytic"/>
</dbReference>
<keyword evidence="7" id="KW-1185">Reference proteome</keyword>
<dbReference type="GO" id="GO:0003677">
    <property type="term" value="F:DNA binding"/>
    <property type="evidence" value="ECO:0007669"/>
    <property type="project" value="UniProtKB-UniRule"/>
</dbReference>
<evidence type="ECO:0000313" key="7">
    <source>
        <dbReference type="Proteomes" id="UP000245412"/>
    </source>
</evidence>
<organism evidence="6 7">
    <name type="scientific">Murimonas intestini</name>
    <dbReference type="NCBI Taxonomy" id="1337051"/>
    <lineage>
        <taxon>Bacteria</taxon>
        <taxon>Bacillati</taxon>
        <taxon>Bacillota</taxon>
        <taxon>Clostridia</taxon>
        <taxon>Lachnospirales</taxon>
        <taxon>Lachnospiraceae</taxon>
        <taxon>Murimonas</taxon>
    </lineage>
</organism>